<keyword evidence="3" id="KW-1185">Reference proteome</keyword>
<evidence type="ECO:0000313" key="3">
    <source>
        <dbReference type="Proteomes" id="UP000609802"/>
    </source>
</evidence>
<evidence type="ECO:0000259" key="1">
    <source>
        <dbReference type="Pfam" id="PF16242"/>
    </source>
</evidence>
<dbReference type="Gene3D" id="2.30.110.10">
    <property type="entry name" value="Electron Transport, Fmn-binding Protein, Chain A"/>
    <property type="match status" value="1"/>
</dbReference>
<comment type="caution">
    <text evidence="2">The sequence shown here is derived from an EMBL/GenBank/DDBJ whole genome shotgun (WGS) entry which is preliminary data.</text>
</comment>
<evidence type="ECO:0000313" key="2">
    <source>
        <dbReference type="EMBL" id="GHE87773.1"/>
    </source>
</evidence>
<accession>A0ABQ3IM89</accession>
<dbReference type="InterPro" id="IPR038725">
    <property type="entry name" value="YdaG_split_barrel_FMN-bd"/>
</dbReference>
<dbReference type="EMBL" id="BNCH01000001">
    <property type="protein sequence ID" value="GHE87773.1"/>
    <property type="molecule type" value="Genomic_DNA"/>
</dbReference>
<proteinExistence type="predicted"/>
<dbReference type="SUPFAM" id="SSF50475">
    <property type="entry name" value="FMN-binding split barrel"/>
    <property type="match status" value="1"/>
</dbReference>
<dbReference type="Pfam" id="PF16242">
    <property type="entry name" value="Pyrid_ox_like"/>
    <property type="match status" value="1"/>
</dbReference>
<dbReference type="RefSeq" id="WP_191284858.1">
    <property type="nucleotide sequence ID" value="NZ_BNCH01000001.1"/>
</dbReference>
<protein>
    <recommendedName>
        <fullName evidence="1">General stress protein FMN-binding split barrel domain-containing protein</fullName>
    </recommendedName>
</protein>
<dbReference type="InterPro" id="IPR052917">
    <property type="entry name" value="Stress-Dev_Protein"/>
</dbReference>
<dbReference type="InterPro" id="IPR012349">
    <property type="entry name" value="Split_barrel_FMN-bd"/>
</dbReference>
<reference evidence="3" key="1">
    <citation type="journal article" date="2019" name="Int. J. Syst. Evol. Microbiol.">
        <title>The Global Catalogue of Microorganisms (GCM) 10K type strain sequencing project: providing services to taxonomists for standard genome sequencing and annotation.</title>
        <authorList>
            <consortium name="The Broad Institute Genomics Platform"/>
            <consortium name="The Broad Institute Genome Sequencing Center for Infectious Disease"/>
            <person name="Wu L."/>
            <person name="Ma J."/>
        </authorList>
    </citation>
    <scope>NUCLEOTIDE SEQUENCE [LARGE SCALE GENOMIC DNA]</scope>
    <source>
        <strain evidence="3">KCTC 42443</strain>
    </source>
</reference>
<feature type="domain" description="General stress protein FMN-binding split barrel" evidence="1">
    <location>
        <begin position="7"/>
        <end position="148"/>
    </location>
</feature>
<gene>
    <name evidence="2" type="ORF">GCM10016455_04670</name>
</gene>
<dbReference type="PANTHER" id="PTHR34818:SF1">
    <property type="entry name" value="PROTEIN BLI-3"/>
    <property type="match status" value="1"/>
</dbReference>
<dbReference type="PANTHER" id="PTHR34818">
    <property type="entry name" value="PROTEIN BLI-3"/>
    <property type="match status" value="1"/>
</dbReference>
<sequence>MDMQPKHREFWDRLNKVPTGLLGIKGRHFPMTHYPYEDENAVYFLTAQCTHAHNSALKNEDVHYLVSSDQQGLYADVNGKLSIEADQNKIDEIWNAVAASWFEDGRTDNSLRLLKLTPQAAEMWLATDSKALFLIEIVKSNLAGTTPDIGSHNVLSF</sequence>
<name>A0ABQ3IM89_9RHOB</name>
<organism evidence="2 3">
    <name type="scientific">Aliiroseovarius zhejiangensis</name>
    <dbReference type="NCBI Taxonomy" id="1632025"/>
    <lineage>
        <taxon>Bacteria</taxon>
        <taxon>Pseudomonadati</taxon>
        <taxon>Pseudomonadota</taxon>
        <taxon>Alphaproteobacteria</taxon>
        <taxon>Rhodobacterales</taxon>
        <taxon>Paracoccaceae</taxon>
        <taxon>Aliiroseovarius</taxon>
    </lineage>
</organism>
<dbReference type="Proteomes" id="UP000609802">
    <property type="component" value="Unassembled WGS sequence"/>
</dbReference>